<feature type="domain" description="Sema" evidence="18">
    <location>
        <begin position="215"/>
        <end position="693"/>
    </location>
</feature>
<evidence type="ECO:0000259" key="17">
    <source>
        <dbReference type="PROSITE" id="PS50835"/>
    </source>
</evidence>
<dbReference type="SUPFAM" id="SSF103575">
    <property type="entry name" value="Plexin repeat"/>
    <property type="match status" value="1"/>
</dbReference>
<reference evidence="19" key="1">
    <citation type="submission" date="2025-08" db="UniProtKB">
        <authorList>
            <consortium name="Ensembl"/>
        </authorList>
    </citation>
    <scope>IDENTIFICATION</scope>
</reference>
<dbReference type="CDD" id="cd05872">
    <property type="entry name" value="Ig_Sema4B_like"/>
    <property type="match status" value="1"/>
</dbReference>
<name>A0A8C4UNP5_FALTI</name>
<keyword evidence="13" id="KW-0393">Immunoglobulin domain</keyword>
<dbReference type="Pfam" id="PF01403">
    <property type="entry name" value="Sema"/>
    <property type="match status" value="1"/>
</dbReference>
<evidence type="ECO:0000256" key="10">
    <source>
        <dbReference type="ARBA" id="ARBA00023136"/>
    </source>
</evidence>
<evidence type="ECO:0000256" key="14">
    <source>
        <dbReference type="PROSITE-ProRule" id="PRU00352"/>
    </source>
</evidence>
<feature type="transmembrane region" description="Helical" evidence="16">
    <location>
        <begin position="895"/>
        <end position="914"/>
    </location>
</feature>
<keyword evidence="11" id="KW-1015">Disulfide bond</keyword>
<keyword evidence="20" id="KW-1185">Reference proteome</keyword>
<dbReference type="SMART" id="SM00630">
    <property type="entry name" value="Sema"/>
    <property type="match status" value="1"/>
</dbReference>
<keyword evidence="4" id="KW-0597">Phosphoprotein</keyword>
<keyword evidence="9 16" id="KW-1133">Transmembrane helix</keyword>
<dbReference type="PROSITE" id="PS51004">
    <property type="entry name" value="SEMA"/>
    <property type="match status" value="1"/>
</dbReference>
<dbReference type="GO" id="GO:0045499">
    <property type="term" value="F:chemorepellent activity"/>
    <property type="evidence" value="ECO:0007669"/>
    <property type="project" value="TreeGrafter"/>
</dbReference>
<protein>
    <submittedName>
        <fullName evidence="19">Semaphorin 4B</fullName>
    </submittedName>
</protein>
<feature type="region of interest" description="Disordered" evidence="15">
    <location>
        <begin position="132"/>
        <end position="163"/>
    </location>
</feature>
<keyword evidence="5 16" id="KW-0812">Transmembrane</keyword>
<evidence type="ECO:0000256" key="7">
    <source>
        <dbReference type="ARBA" id="ARBA00022782"/>
    </source>
</evidence>
<dbReference type="GO" id="GO:0030215">
    <property type="term" value="F:semaphorin receptor binding"/>
    <property type="evidence" value="ECO:0007669"/>
    <property type="project" value="InterPro"/>
</dbReference>
<feature type="region of interest" description="Disordered" evidence="15">
    <location>
        <begin position="971"/>
        <end position="990"/>
    </location>
</feature>
<keyword evidence="8" id="KW-0524">Neurogenesis</keyword>
<dbReference type="Proteomes" id="UP000694562">
    <property type="component" value="Unplaced"/>
</dbReference>
<dbReference type="InterPro" id="IPR016201">
    <property type="entry name" value="PSI"/>
</dbReference>
<dbReference type="OrthoDB" id="9988752at2759"/>
<dbReference type="InterPro" id="IPR001627">
    <property type="entry name" value="Semap_dom"/>
</dbReference>
<dbReference type="InterPro" id="IPR007110">
    <property type="entry name" value="Ig-like_dom"/>
</dbReference>
<dbReference type="SMART" id="SM00423">
    <property type="entry name" value="PSI"/>
    <property type="match status" value="1"/>
</dbReference>
<evidence type="ECO:0000256" key="16">
    <source>
        <dbReference type="SAM" id="Phobius"/>
    </source>
</evidence>
<evidence type="ECO:0000256" key="2">
    <source>
        <dbReference type="ARBA" id="ARBA00009492"/>
    </source>
</evidence>
<evidence type="ECO:0000313" key="19">
    <source>
        <dbReference type="Ensembl" id="ENSFTIP00000015814.1"/>
    </source>
</evidence>
<dbReference type="PANTHER" id="PTHR11036:SF14">
    <property type="entry name" value="SEMAPHORIN-4B"/>
    <property type="match status" value="1"/>
</dbReference>
<dbReference type="SUPFAM" id="SSF101912">
    <property type="entry name" value="Sema domain"/>
    <property type="match status" value="1"/>
</dbReference>
<dbReference type="InterPro" id="IPR036352">
    <property type="entry name" value="Semap_dom_sf"/>
</dbReference>
<dbReference type="PANTHER" id="PTHR11036">
    <property type="entry name" value="SEMAPHORIN"/>
    <property type="match status" value="1"/>
</dbReference>
<dbReference type="GO" id="GO:0007411">
    <property type="term" value="P:axon guidance"/>
    <property type="evidence" value="ECO:0007669"/>
    <property type="project" value="TreeGrafter"/>
</dbReference>
<dbReference type="GO" id="GO:0001755">
    <property type="term" value="P:neural crest cell migration"/>
    <property type="evidence" value="ECO:0007669"/>
    <property type="project" value="TreeGrafter"/>
</dbReference>
<dbReference type="PROSITE" id="PS50835">
    <property type="entry name" value="IG_LIKE"/>
    <property type="match status" value="1"/>
</dbReference>
<dbReference type="Gene3D" id="2.130.10.10">
    <property type="entry name" value="YVTN repeat-like/Quinoprotein amine dehydrogenase"/>
    <property type="match status" value="1"/>
</dbReference>
<accession>A0A8C4UNP5</accession>
<feature type="region of interest" description="Disordered" evidence="15">
    <location>
        <begin position="57"/>
        <end position="82"/>
    </location>
</feature>
<dbReference type="InterPro" id="IPR002165">
    <property type="entry name" value="Plexin_repeat"/>
</dbReference>
<keyword evidence="10 16" id="KW-0472">Membrane</keyword>
<dbReference type="Gene3D" id="3.30.1680.10">
    <property type="entry name" value="ligand-binding face of the semaphorins, domain 2"/>
    <property type="match status" value="1"/>
</dbReference>
<dbReference type="InterPro" id="IPR015943">
    <property type="entry name" value="WD40/YVTN_repeat-like_dom_sf"/>
</dbReference>
<evidence type="ECO:0000313" key="20">
    <source>
        <dbReference type="Proteomes" id="UP000694562"/>
    </source>
</evidence>
<dbReference type="InterPro" id="IPR027231">
    <property type="entry name" value="Semaphorin"/>
</dbReference>
<evidence type="ECO:0000256" key="4">
    <source>
        <dbReference type="ARBA" id="ARBA00022553"/>
    </source>
</evidence>
<evidence type="ECO:0000256" key="15">
    <source>
        <dbReference type="SAM" id="MobiDB-lite"/>
    </source>
</evidence>
<evidence type="ECO:0000256" key="8">
    <source>
        <dbReference type="ARBA" id="ARBA00022902"/>
    </source>
</evidence>
<evidence type="ECO:0000256" key="6">
    <source>
        <dbReference type="ARBA" id="ARBA00022729"/>
    </source>
</evidence>
<comment type="similarity">
    <text evidence="2">Belongs to the semaphorin family.</text>
</comment>
<evidence type="ECO:0000256" key="11">
    <source>
        <dbReference type="ARBA" id="ARBA00023157"/>
    </source>
</evidence>
<keyword evidence="6" id="KW-0732">Signal</keyword>
<evidence type="ECO:0000256" key="13">
    <source>
        <dbReference type="ARBA" id="ARBA00023319"/>
    </source>
</evidence>
<sequence>MAGARGTGRMVCGCSAWLAIPRGLSTRSSTRLCTPVPQAGGCSSSCPFPSSERGLSAGAAGVQRSRGGVPPPYRGSPAPAGHVLGAAGTAQLGLGASVRESALPGSLRGCRCACNTLRVCTAEQRPWVGEHQGELPGGVWQPSGESRAGGGRASPRCGSGGRTRVCSARAASREAAEARPGSARPGMAARPALPVVAHSVLAALLLSAAQERVPRVSLPYDSAERVVQRFEVPGVSNYTALLLSPDGGTLYLGARELLVAINTSHFQPGAPARRLLWSADEEKKKQCVFKGKDPQRDCHNYIKMLLQLNSTHLYTCGTCAFSPACAYINVQHFSLERDASGKVLLEDGKGRCPFDPEYRSTAVMVDGELYAGTVSNFQGNEPTIYRSQESRIALKTENSLNWLQDPVFVGSAYLRESLPAGNPEGDDDKVYFFFSETGKEFDYFENTIVSRIARVCKGDQGGERVLQRRWTTFLKAQLLCSHPEDGFPFNVVQDIFVLTPGELHWRETLFYGVFTSQWNKGGLGSSAVCAFPMRSVQRAFSGLYKEVNRETQQWYTDTGPVPEPRPGTCITSHTRHLKINSSLQMPDRVLNFIKDHFLMDSPVRSQPLLLQSRLRYQQISVHRAQGLHSTYDVLFLGTDDGRLHKAVRVNHGVHIIEEIRLFPAGQPVLQLLLDQDQGLVYAATYTAVAQVPFANCSLYRSCGECVLARDPFCAWSRGACRRATLHPPAHPQLWAQDIEDADTERLCQLANASQPRPRILLPPASGTPCQRIQLLPNAVRPLPCQLLSNLASRRWLHDGVPINASYLVLPDGALILVGSPERAGTYECWSLEEGFRKLMASYCVSVQELAHGPLNPGRKVSTGRDALETVSTSRSTSAVGSTAARLDGKTYWTEFLVMCVLFAAAVLVLALFLLHRHRDGMKALLEPGDPGRHQKPPRKPVESLPLNGSSLPSTAPEHKGYQALQDNYIVSTPVHEPPGPPRAFSESEKRPLHVRDSFVEVSPACQRPRVRLGSEIQDSVV</sequence>
<evidence type="ECO:0000256" key="9">
    <source>
        <dbReference type="ARBA" id="ARBA00022989"/>
    </source>
</evidence>
<dbReference type="GO" id="GO:0030335">
    <property type="term" value="P:positive regulation of cell migration"/>
    <property type="evidence" value="ECO:0007669"/>
    <property type="project" value="TreeGrafter"/>
</dbReference>
<feature type="region of interest" description="Disordered" evidence="15">
    <location>
        <begin position="925"/>
        <end position="957"/>
    </location>
</feature>
<evidence type="ECO:0000259" key="18">
    <source>
        <dbReference type="PROSITE" id="PS51004"/>
    </source>
</evidence>
<proteinExistence type="inferred from homology"/>
<dbReference type="Pfam" id="PF01437">
    <property type="entry name" value="PSI"/>
    <property type="match status" value="1"/>
</dbReference>
<keyword evidence="7" id="KW-0221">Differentiation</keyword>
<dbReference type="GO" id="GO:0071526">
    <property type="term" value="P:semaphorin-plexin signaling pathway"/>
    <property type="evidence" value="ECO:0007669"/>
    <property type="project" value="TreeGrafter"/>
</dbReference>
<evidence type="ECO:0000256" key="5">
    <source>
        <dbReference type="ARBA" id="ARBA00022692"/>
    </source>
</evidence>
<keyword evidence="12" id="KW-0325">Glycoprotein</keyword>
<dbReference type="FunFam" id="2.130.10.10:FF:000033">
    <property type="entry name" value="Semaphorin 4B"/>
    <property type="match status" value="1"/>
</dbReference>
<comment type="caution">
    <text evidence="14">Lacks conserved residue(s) required for the propagation of feature annotation.</text>
</comment>
<evidence type="ECO:0000256" key="12">
    <source>
        <dbReference type="ARBA" id="ARBA00023180"/>
    </source>
</evidence>
<comment type="subcellular location">
    <subcellularLocation>
        <location evidence="1">Membrane</location>
        <topology evidence="1">Single-pass type I membrane protein</topology>
    </subcellularLocation>
</comment>
<organism evidence="19 20">
    <name type="scientific">Falco tinnunculus</name>
    <name type="common">Common kestrel</name>
    <dbReference type="NCBI Taxonomy" id="100819"/>
    <lineage>
        <taxon>Eukaryota</taxon>
        <taxon>Metazoa</taxon>
        <taxon>Chordata</taxon>
        <taxon>Craniata</taxon>
        <taxon>Vertebrata</taxon>
        <taxon>Euteleostomi</taxon>
        <taxon>Archelosauria</taxon>
        <taxon>Archosauria</taxon>
        <taxon>Dinosauria</taxon>
        <taxon>Saurischia</taxon>
        <taxon>Theropoda</taxon>
        <taxon>Coelurosauria</taxon>
        <taxon>Aves</taxon>
        <taxon>Neognathae</taxon>
        <taxon>Neoaves</taxon>
        <taxon>Telluraves</taxon>
        <taxon>Australaves</taxon>
        <taxon>Falconiformes</taxon>
        <taxon>Falconidae</taxon>
        <taxon>Falco</taxon>
    </lineage>
</organism>
<evidence type="ECO:0000256" key="3">
    <source>
        <dbReference type="ARBA" id="ARBA00022473"/>
    </source>
</evidence>
<feature type="domain" description="Ig-like" evidence="17">
    <location>
        <begin position="757"/>
        <end position="828"/>
    </location>
</feature>
<evidence type="ECO:0000256" key="1">
    <source>
        <dbReference type="ARBA" id="ARBA00004479"/>
    </source>
</evidence>
<dbReference type="AlphaFoldDB" id="A0A8C4UNP5"/>
<dbReference type="GO" id="GO:0005886">
    <property type="term" value="C:plasma membrane"/>
    <property type="evidence" value="ECO:0007669"/>
    <property type="project" value="TreeGrafter"/>
</dbReference>
<dbReference type="Ensembl" id="ENSFTIT00000016481.1">
    <property type="protein sequence ID" value="ENSFTIP00000015814.1"/>
    <property type="gene ID" value="ENSFTIG00000010490.1"/>
</dbReference>
<reference evidence="19" key="2">
    <citation type="submission" date="2025-09" db="UniProtKB">
        <authorList>
            <consortium name="Ensembl"/>
        </authorList>
    </citation>
    <scope>IDENTIFICATION</scope>
</reference>
<dbReference type="OMA" id="YINVQHF"/>
<keyword evidence="3" id="KW-0217">Developmental protein</keyword>